<accession>A0ABN8M3E8</accession>
<evidence type="ECO:0000259" key="3">
    <source>
        <dbReference type="PROSITE" id="PS51263"/>
    </source>
</evidence>
<evidence type="ECO:0000313" key="4">
    <source>
        <dbReference type="EMBL" id="CAH3024115.1"/>
    </source>
</evidence>
<comment type="caution">
    <text evidence="4">The sequence shown here is derived from an EMBL/GenBank/DDBJ whole genome shotgun (WGS) entry which is preliminary data.</text>
</comment>
<dbReference type="Pfam" id="PF00241">
    <property type="entry name" value="Cofilin_ADF"/>
    <property type="match status" value="1"/>
</dbReference>
<dbReference type="Gene3D" id="3.40.20.10">
    <property type="entry name" value="Severin"/>
    <property type="match status" value="1"/>
</dbReference>
<sequence>SSNIPIHEDCARCFNDMKINKKYGYMIMSIKDKKEVVIDEVGKPFPPDCTQRENEEVFNRLRERILAKEQEPKYLLFDFKLETSDGRREKIAFINWCSDNCLVDKKMVQSSTADALKKVLQGVSAHIQANDADELEYNEIAREVTRKK</sequence>
<dbReference type="InterPro" id="IPR002108">
    <property type="entry name" value="ADF-H"/>
</dbReference>
<keyword evidence="2" id="KW-0009">Actin-binding</keyword>
<dbReference type="SUPFAM" id="SSF55753">
    <property type="entry name" value="Actin depolymerizing proteins"/>
    <property type="match status" value="1"/>
</dbReference>
<gene>
    <name evidence="4" type="ORF">PEVE_00021707</name>
</gene>
<dbReference type="InterPro" id="IPR029006">
    <property type="entry name" value="ADF-H/Gelsolin-like_dom_sf"/>
</dbReference>
<keyword evidence="5" id="KW-1185">Reference proteome</keyword>
<dbReference type="PROSITE" id="PS51263">
    <property type="entry name" value="ADF_H"/>
    <property type="match status" value="1"/>
</dbReference>
<organism evidence="4 5">
    <name type="scientific">Porites evermanni</name>
    <dbReference type="NCBI Taxonomy" id="104178"/>
    <lineage>
        <taxon>Eukaryota</taxon>
        <taxon>Metazoa</taxon>
        <taxon>Cnidaria</taxon>
        <taxon>Anthozoa</taxon>
        <taxon>Hexacorallia</taxon>
        <taxon>Scleractinia</taxon>
        <taxon>Fungiina</taxon>
        <taxon>Poritidae</taxon>
        <taxon>Porites</taxon>
    </lineage>
</organism>
<dbReference type="PRINTS" id="PR00006">
    <property type="entry name" value="COFILIN"/>
</dbReference>
<comment type="similarity">
    <text evidence="1">Belongs to the actin-binding proteins ADF family.</text>
</comment>
<dbReference type="Proteomes" id="UP001159427">
    <property type="component" value="Unassembled WGS sequence"/>
</dbReference>
<dbReference type="CDD" id="cd11286">
    <property type="entry name" value="ADF_cofilin_like"/>
    <property type="match status" value="1"/>
</dbReference>
<evidence type="ECO:0000256" key="2">
    <source>
        <dbReference type="ARBA" id="ARBA00023203"/>
    </source>
</evidence>
<evidence type="ECO:0000313" key="5">
    <source>
        <dbReference type="Proteomes" id="UP001159427"/>
    </source>
</evidence>
<proteinExistence type="inferred from homology"/>
<reference evidence="4 5" key="1">
    <citation type="submission" date="2022-05" db="EMBL/GenBank/DDBJ databases">
        <authorList>
            <consortium name="Genoscope - CEA"/>
            <person name="William W."/>
        </authorList>
    </citation>
    <scope>NUCLEOTIDE SEQUENCE [LARGE SCALE GENOMIC DNA]</scope>
</reference>
<dbReference type="InterPro" id="IPR017904">
    <property type="entry name" value="ADF/Cofilin"/>
</dbReference>
<dbReference type="EMBL" id="CALNXI010000290">
    <property type="protein sequence ID" value="CAH3024115.1"/>
    <property type="molecule type" value="Genomic_DNA"/>
</dbReference>
<dbReference type="PANTHER" id="PTHR11913">
    <property type="entry name" value="COFILIN-RELATED"/>
    <property type="match status" value="1"/>
</dbReference>
<feature type="domain" description="ADF-H" evidence="3">
    <location>
        <begin position="1"/>
        <end position="145"/>
    </location>
</feature>
<dbReference type="SMART" id="SM00102">
    <property type="entry name" value="ADF"/>
    <property type="match status" value="1"/>
</dbReference>
<feature type="non-terminal residue" evidence="4">
    <location>
        <position position="1"/>
    </location>
</feature>
<name>A0ABN8M3E8_9CNID</name>
<evidence type="ECO:0000256" key="1">
    <source>
        <dbReference type="ARBA" id="ARBA00006844"/>
    </source>
</evidence>
<protein>
    <recommendedName>
        <fullName evidence="3">ADF-H domain-containing protein</fullName>
    </recommendedName>
</protein>